<feature type="transmembrane region" description="Helical" evidence="4">
    <location>
        <begin position="150"/>
        <end position="174"/>
    </location>
</feature>
<dbReference type="InterPro" id="IPR002902">
    <property type="entry name" value="GNK2"/>
</dbReference>
<evidence type="ECO:0000313" key="6">
    <source>
        <dbReference type="EMBL" id="KAF7811116.1"/>
    </source>
</evidence>
<dbReference type="EMBL" id="JAAIUW010000010">
    <property type="protein sequence ID" value="KAF7811116.1"/>
    <property type="molecule type" value="Genomic_DNA"/>
</dbReference>
<evidence type="ECO:0000313" key="7">
    <source>
        <dbReference type="Proteomes" id="UP000634136"/>
    </source>
</evidence>
<keyword evidence="1" id="KW-0732">Signal</keyword>
<dbReference type="OrthoDB" id="1938064at2759"/>
<dbReference type="PANTHER" id="PTHR32099:SF51">
    <property type="entry name" value="CYSTEINE-RICH RECEPTOR-LIKE PROTEIN KINASE 25 ISOFORM X1"/>
    <property type="match status" value="1"/>
</dbReference>
<keyword evidence="4" id="KW-1133">Transmembrane helix</keyword>
<evidence type="ECO:0000256" key="2">
    <source>
        <dbReference type="ARBA" id="ARBA00022737"/>
    </source>
</evidence>
<keyword evidence="7" id="KW-1185">Reference proteome</keyword>
<gene>
    <name evidence="6" type="ORF">G2W53_032092</name>
</gene>
<organism evidence="6 7">
    <name type="scientific">Senna tora</name>
    <dbReference type="NCBI Taxonomy" id="362788"/>
    <lineage>
        <taxon>Eukaryota</taxon>
        <taxon>Viridiplantae</taxon>
        <taxon>Streptophyta</taxon>
        <taxon>Embryophyta</taxon>
        <taxon>Tracheophyta</taxon>
        <taxon>Spermatophyta</taxon>
        <taxon>Magnoliopsida</taxon>
        <taxon>eudicotyledons</taxon>
        <taxon>Gunneridae</taxon>
        <taxon>Pentapetalae</taxon>
        <taxon>rosids</taxon>
        <taxon>fabids</taxon>
        <taxon>Fabales</taxon>
        <taxon>Fabaceae</taxon>
        <taxon>Caesalpinioideae</taxon>
        <taxon>Cassia clade</taxon>
        <taxon>Senna</taxon>
    </lineage>
</organism>
<keyword evidence="6" id="KW-0418">Kinase</keyword>
<dbReference type="InterPro" id="IPR011009">
    <property type="entry name" value="Kinase-like_dom_sf"/>
</dbReference>
<dbReference type="GO" id="GO:0016301">
    <property type="term" value="F:kinase activity"/>
    <property type="evidence" value="ECO:0007669"/>
    <property type="project" value="UniProtKB-KW"/>
</dbReference>
<dbReference type="Gene3D" id="3.30.430.20">
    <property type="entry name" value="Gnk2 domain, C-X8-C-X2-C motif"/>
    <property type="match status" value="1"/>
</dbReference>
<evidence type="ECO:0000256" key="1">
    <source>
        <dbReference type="ARBA" id="ARBA00022729"/>
    </source>
</evidence>
<dbReference type="InterPro" id="IPR038408">
    <property type="entry name" value="GNK2_sf"/>
</dbReference>
<keyword evidence="4" id="KW-0472">Membrane</keyword>
<feature type="region of interest" description="Disordered" evidence="3">
    <location>
        <begin position="249"/>
        <end position="279"/>
    </location>
</feature>
<keyword evidence="2" id="KW-0677">Repeat</keyword>
<evidence type="ECO:0000259" key="5">
    <source>
        <dbReference type="PROSITE" id="PS51473"/>
    </source>
</evidence>
<proteinExistence type="predicted"/>
<feature type="domain" description="Gnk2-homologous" evidence="5">
    <location>
        <begin position="15"/>
        <end position="121"/>
    </location>
</feature>
<protein>
    <submittedName>
        <fullName evidence="6">Putative receptor-like protein kinase</fullName>
    </submittedName>
</protein>
<keyword evidence="6" id="KW-0675">Receptor</keyword>
<name>A0A834WA02_9FABA</name>
<dbReference type="Pfam" id="PF01657">
    <property type="entry name" value="Stress-antifung"/>
    <property type="match status" value="1"/>
</dbReference>
<evidence type="ECO:0000256" key="3">
    <source>
        <dbReference type="SAM" id="MobiDB-lite"/>
    </source>
</evidence>
<sequence length="279" mass="30933">MLRYSNRSILGVLDNGYSLFLHSENNVTQEVDKFNEVVGDLLENLRVKGANGDSRKKFAVGEETGPNFQTIFGTPDLSKKDCTDCLVEAIREIPFCCENSTRIGVRIIKLGCNIRYEVGDLFFDPTYEDSSLQVSPPTSLKGNSNKSRTIFIIVIIVLLIVALILLLILTCIYFKVKKGKKTIESEAESDEEVIKPIETLHFDFETIRLATDNFSDANKLGEGGFGPVYKPPFCMNSTISSSEMVLRESSSGVTRSSEAQDNSVQASNNECSITELSPR</sequence>
<dbReference type="Gene3D" id="3.30.200.20">
    <property type="entry name" value="Phosphorylase Kinase, domain 1"/>
    <property type="match status" value="1"/>
</dbReference>
<keyword evidence="6" id="KW-0808">Transferase</keyword>
<dbReference type="SUPFAM" id="SSF56112">
    <property type="entry name" value="Protein kinase-like (PK-like)"/>
    <property type="match status" value="1"/>
</dbReference>
<dbReference type="AlphaFoldDB" id="A0A834WA02"/>
<dbReference type="PROSITE" id="PS51473">
    <property type="entry name" value="GNK2"/>
    <property type="match status" value="1"/>
</dbReference>
<dbReference type="CDD" id="cd23509">
    <property type="entry name" value="Gnk2-like"/>
    <property type="match status" value="1"/>
</dbReference>
<evidence type="ECO:0000256" key="4">
    <source>
        <dbReference type="SAM" id="Phobius"/>
    </source>
</evidence>
<comment type="caution">
    <text evidence="6">The sequence shown here is derived from an EMBL/GenBank/DDBJ whole genome shotgun (WGS) entry which is preliminary data.</text>
</comment>
<dbReference type="Proteomes" id="UP000634136">
    <property type="component" value="Unassembled WGS sequence"/>
</dbReference>
<reference evidence="6" key="1">
    <citation type="submission" date="2020-09" db="EMBL/GenBank/DDBJ databases">
        <title>Genome-Enabled Discovery of Anthraquinone Biosynthesis in Senna tora.</title>
        <authorList>
            <person name="Kang S.-H."/>
            <person name="Pandey R.P."/>
            <person name="Lee C.-M."/>
            <person name="Sim J.-S."/>
            <person name="Jeong J.-T."/>
            <person name="Choi B.-S."/>
            <person name="Jung M."/>
            <person name="Ginzburg D."/>
            <person name="Zhao K."/>
            <person name="Won S.Y."/>
            <person name="Oh T.-J."/>
            <person name="Yu Y."/>
            <person name="Kim N.-H."/>
            <person name="Lee O.R."/>
            <person name="Lee T.-H."/>
            <person name="Bashyal P."/>
            <person name="Kim T.-S."/>
            <person name="Lee W.-H."/>
            <person name="Kawkins C."/>
            <person name="Kim C.-K."/>
            <person name="Kim J.S."/>
            <person name="Ahn B.O."/>
            <person name="Rhee S.Y."/>
            <person name="Sohng J.K."/>
        </authorList>
    </citation>
    <scope>NUCLEOTIDE SEQUENCE</scope>
    <source>
        <tissue evidence="6">Leaf</tissue>
    </source>
</reference>
<dbReference type="PANTHER" id="PTHR32099">
    <property type="entry name" value="CYSTEINE-RICH REPEAT SECRETORY PROTEIN"/>
    <property type="match status" value="1"/>
</dbReference>
<accession>A0A834WA02</accession>
<feature type="compositionally biased region" description="Polar residues" evidence="3">
    <location>
        <begin position="252"/>
        <end position="279"/>
    </location>
</feature>
<keyword evidence="4" id="KW-0812">Transmembrane</keyword>